<keyword evidence="4" id="KW-0472">Membrane</keyword>
<reference evidence="6 7" key="1">
    <citation type="submission" date="2016-06" db="EMBL/GenBank/DDBJ databases">
        <title>The Draft Genome Sequence and Annotation of the Desert Woodrat Neotoma lepida.</title>
        <authorList>
            <person name="Campbell M."/>
            <person name="Oakeson K.F."/>
            <person name="Yandell M."/>
            <person name="Halpert J.R."/>
            <person name="Dearing D."/>
        </authorList>
    </citation>
    <scope>NUCLEOTIDE SEQUENCE [LARGE SCALE GENOMIC DNA]</scope>
    <source>
        <strain evidence="6">417</strain>
        <tissue evidence="6">Liver</tissue>
    </source>
</reference>
<dbReference type="AlphaFoldDB" id="A0A1A6G1W8"/>
<evidence type="ECO:0000256" key="5">
    <source>
        <dbReference type="SAM" id="MobiDB-lite"/>
    </source>
</evidence>
<name>A0A1A6G1W8_NEOLE</name>
<feature type="region of interest" description="Disordered" evidence="5">
    <location>
        <begin position="122"/>
        <end position="151"/>
    </location>
</feature>
<dbReference type="Proteomes" id="UP000092124">
    <property type="component" value="Unassembled WGS sequence"/>
</dbReference>
<gene>
    <name evidence="6" type="ORF">A6R68_08714</name>
</gene>
<comment type="subcellular location">
    <subcellularLocation>
        <location evidence="1">Membrane</location>
        <topology evidence="1">Single-pass membrane protein</topology>
    </subcellularLocation>
</comment>
<dbReference type="PANTHER" id="PTHR37344:SF1">
    <property type="entry name" value="SMALL INTEGRAL MEMBRANE PROTEIN 5"/>
    <property type="match status" value="1"/>
</dbReference>
<keyword evidence="2" id="KW-0812">Transmembrane</keyword>
<dbReference type="Pfam" id="PF15831">
    <property type="entry name" value="SMIM5_18_22"/>
    <property type="match status" value="1"/>
</dbReference>
<accession>A0A1A6G1W8</accession>
<evidence type="ECO:0000256" key="3">
    <source>
        <dbReference type="ARBA" id="ARBA00022989"/>
    </source>
</evidence>
<feature type="compositionally biased region" description="Basic and acidic residues" evidence="5">
    <location>
        <begin position="140"/>
        <end position="151"/>
    </location>
</feature>
<dbReference type="STRING" id="56216.A0A1A6G1W8"/>
<keyword evidence="3" id="KW-1133">Transmembrane helix</keyword>
<evidence type="ECO:0000313" key="6">
    <source>
        <dbReference type="EMBL" id="OBS60186.1"/>
    </source>
</evidence>
<evidence type="ECO:0000256" key="4">
    <source>
        <dbReference type="ARBA" id="ARBA00023136"/>
    </source>
</evidence>
<evidence type="ECO:0000256" key="2">
    <source>
        <dbReference type="ARBA" id="ARBA00022692"/>
    </source>
</evidence>
<proteinExistence type="predicted"/>
<dbReference type="OrthoDB" id="8789646at2759"/>
<feature type="non-terminal residue" evidence="6">
    <location>
        <position position="1"/>
    </location>
</feature>
<evidence type="ECO:0000313" key="7">
    <source>
        <dbReference type="Proteomes" id="UP000092124"/>
    </source>
</evidence>
<organism evidence="6 7">
    <name type="scientific">Neotoma lepida</name>
    <name type="common">Desert woodrat</name>
    <dbReference type="NCBI Taxonomy" id="56216"/>
    <lineage>
        <taxon>Eukaryota</taxon>
        <taxon>Metazoa</taxon>
        <taxon>Chordata</taxon>
        <taxon>Craniata</taxon>
        <taxon>Vertebrata</taxon>
        <taxon>Euteleostomi</taxon>
        <taxon>Mammalia</taxon>
        <taxon>Eutheria</taxon>
        <taxon>Euarchontoglires</taxon>
        <taxon>Glires</taxon>
        <taxon>Rodentia</taxon>
        <taxon>Myomorpha</taxon>
        <taxon>Muroidea</taxon>
        <taxon>Cricetidae</taxon>
        <taxon>Neotominae</taxon>
        <taxon>Neotoma</taxon>
    </lineage>
</organism>
<protein>
    <submittedName>
        <fullName evidence="6">Uncharacterized protein</fullName>
    </submittedName>
</protein>
<dbReference type="PANTHER" id="PTHR37344">
    <property type="entry name" value="SMALL INTEGRAL MEMBRANE PROTEIN 5"/>
    <property type="match status" value="1"/>
</dbReference>
<keyword evidence="7" id="KW-1185">Reference proteome</keyword>
<sequence>SSQVWAEGYPTIEQTSRTPCLPLPGIHQWYRVETDKPVLQAMVGEAEHRSPSNMAAADLVEEIRSVGERLVLKLQRLPQAEPVELVAFSIIVLFTGNYGPAAAAHSLQLLLCALLLPREERQEDPRAAHKTQMRDNSVMPEEKLDRSLPEL</sequence>
<dbReference type="CDD" id="cd20254">
    <property type="entry name" value="CASIMO1_SMIM5"/>
    <property type="match status" value="1"/>
</dbReference>
<dbReference type="InterPro" id="IPR031671">
    <property type="entry name" value="SMIM5/18/22"/>
</dbReference>
<evidence type="ECO:0000256" key="1">
    <source>
        <dbReference type="ARBA" id="ARBA00004167"/>
    </source>
</evidence>
<comment type="caution">
    <text evidence="6">The sequence shown here is derived from an EMBL/GenBank/DDBJ whole genome shotgun (WGS) entry which is preliminary data.</text>
</comment>
<dbReference type="EMBL" id="LZPO01107914">
    <property type="protein sequence ID" value="OBS60186.1"/>
    <property type="molecule type" value="Genomic_DNA"/>
</dbReference>
<dbReference type="GO" id="GO:0016020">
    <property type="term" value="C:membrane"/>
    <property type="evidence" value="ECO:0007669"/>
    <property type="project" value="UniProtKB-SubCell"/>
</dbReference>
<dbReference type="InterPro" id="IPR047133">
    <property type="entry name" value="SMIM5"/>
</dbReference>